<proteinExistence type="predicted"/>
<keyword evidence="2" id="KW-0808">Transferase</keyword>
<dbReference type="Gene3D" id="3.30.200.20">
    <property type="entry name" value="Phosphorylase Kinase, domain 1"/>
    <property type="match status" value="1"/>
</dbReference>
<dbReference type="EMBL" id="JAGGMR010000001">
    <property type="protein sequence ID" value="MBP2190568.1"/>
    <property type="molecule type" value="Genomic_DNA"/>
</dbReference>
<dbReference type="PANTHER" id="PTHR21310:SF42">
    <property type="entry name" value="BIFUNCTIONAL AAC_APH"/>
    <property type="match status" value="1"/>
</dbReference>
<keyword evidence="2" id="KW-0418">Kinase</keyword>
<dbReference type="CDD" id="cd05155">
    <property type="entry name" value="APH_ChoK_like_1"/>
    <property type="match status" value="1"/>
</dbReference>
<feature type="domain" description="Aminoglycoside phosphotransferase" evidence="1">
    <location>
        <begin position="36"/>
        <end position="262"/>
    </location>
</feature>
<dbReference type="InterPro" id="IPR051678">
    <property type="entry name" value="AGP_Transferase"/>
</dbReference>
<dbReference type="RefSeq" id="WP_209890881.1">
    <property type="nucleotide sequence ID" value="NZ_JAGGMR010000001.1"/>
</dbReference>
<accession>A0ABS4QHI0</accession>
<dbReference type="PANTHER" id="PTHR21310">
    <property type="entry name" value="AMINOGLYCOSIDE PHOSPHOTRANSFERASE-RELATED-RELATED"/>
    <property type="match status" value="1"/>
</dbReference>
<evidence type="ECO:0000313" key="3">
    <source>
        <dbReference type="Proteomes" id="UP001519325"/>
    </source>
</evidence>
<dbReference type="InterPro" id="IPR011009">
    <property type="entry name" value="Kinase-like_dom_sf"/>
</dbReference>
<dbReference type="Proteomes" id="UP001519325">
    <property type="component" value="Unassembled WGS sequence"/>
</dbReference>
<name>A0ABS4QHI0_9NOCA</name>
<comment type="caution">
    <text evidence="2">The sequence shown here is derived from an EMBL/GenBank/DDBJ whole genome shotgun (WGS) entry which is preliminary data.</text>
</comment>
<reference evidence="2 3" key="1">
    <citation type="submission" date="2021-03" db="EMBL/GenBank/DDBJ databases">
        <title>Sequencing the genomes of 1000 actinobacteria strains.</title>
        <authorList>
            <person name="Klenk H.-P."/>
        </authorList>
    </citation>
    <scope>NUCLEOTIDE SEQUENCE [LARGE SCALE GENOMIC DNA]</scope>
    <source>
        <strain evidence="2 3">DSM 45516</strain>
    </source>
</reference>
<dbReference type="Pfam" id="PF01636">
    <property type="entry name" value="APH"/>
    <property type="match status" value="1"/>
</dbReference>
<evidence type="ECO:0000259" key="1">
    <source>
        <dbReference type="Pfam" id="PF01636"/>
    </source>
</evidence>
<keyword evidence="3" id="KW-1185">Reference proteome</keyword>
<dbReference type="SUPFAM" id="SSF56112">
    <property type="entry name" value="Protein kinase-like (PK-like)"/>
    <property type="match status" value="1"/>
</dbReference>
<gene>
    <name evidence="2" type="ORF">BJ987_003469</name>
</gene>
<protein>
    <submittedName>
        <fullName evidence="2">Aminoglycoside phosphotransferase (APT) family kinase protein</fullName>
    </submittedName>
</protein>
<sequence length="302" mass="33478">MHPGQLTVSTATVRGLVDRQFPEWRGLRVRRVEGAGTDHAIFRIGDHLAARFPLKPGDADQVRRTLSAEAAAARELFGRTPFPTPEPIAMGEPGEDYPLPWSVQTWLRGQAAIDEDPGESADFARDLAEFVRAVRAIPTAGRRFTGNGRGGELRAHDDWLRTCLRNSERLLDVGVLRRLWRDMSELPRGTDADVMSHRDLIPGNVLVSGGRLTGVLDVGGFGPADPAVDLVGAWHLLEAGPRRVLRTELGCDDPEWDRGRAWAFAQAMGLVWYYIDSNPAMSRMGRRTLDRIVADLWESKVS</sequence>
<evidence type="ECO:0000313" key="2">
    <source>
        <dbReference type="EMBL" id="MBP2190568.1"/>
    </source>
</evidence>
<organism evidence="2 3">
    <name type="scientific">Nocardia goodfellowii</name>
    <dbReference type="NCBI Taxonomy" id="882446"/>
    <lineage>
        <taxon>Bacteria</taxon>
        <taxon>Bacillati</taxon>
        <taxon>Actinomycetota</taxon>
        <taxon>Actinomycetes</taxon>
        <taxon>Mycobacteriales</taxon>
        <taxon>Nocardiaceae</taxon>
        <taxon>Nocardia</taxon>
    </lineage>
</organism>
<dbReference type="GO" id="GO:0016301">
    <property type="term" value="F:kinase activity"/>
    <property type="evidence" value="ECO:0007669"/>
    <property type="project" value="UniProtKB-KW"/>
</dbReference>
<dbReference type="Gene3D" id="3.90.1200.10">
    <property type="match status" value="1"/>
</dbReference>
<dbReference type="InterPro" id="IPR002575">
    <property type="entry name" value="Aminoglycoside_PTrfase"/>
</dbReference>